<feature type="region of interest" description="Disordered" evidence="4">
    <location>
        <begin position="1"/>
        <end position="21"/>
    </location>
</feature>
<feature type="region of interest" description="Disordered" evidence="4">
    <location>
        <begin position="145"/>
        <end position="206"/>
    </location>
</feature>
<evidence type="ECO:0000313" key="5">
    <source>
        <dbReference type="EMBL" id="KAK9673595.1"/>
    </source>
</evidence>
<evidence type="ECO:0000256" key="3">
    <source>
        <dbReference type="ARBA" id="ARBA00023242"/>
    </source>
</evidence>
<gene>
    <name evidence="5" type="ORF">RND81_12G177700</name>
</gene>
<dbReference type="AlphaFoldDB" id="A0AAW1HC46"/>
<protein>
    <recommendedName>
        <fullName evidence="7">DNA-directed RNA polymerase III subunit</fullName>
    </recommendedName>
</protein>
<organism evidence="5 6">
    <name type="scientific">Saponaria officinalis</name>
    <name type="common">Common soapwort</name>
    <name type="synonym">Lychnis saponaria</name>
    <dbReference type="NCBI Taxonomy" id="3572"/>
    <lineage>
        <taxon>Eukaryota</taxon>
        <taxon>Viridiplantae</taxon>
        <taxon>Streptophyta</taxon>
        <taxon>Embryophyta</taxon>
        <taxon>Tracheophyta</taxon>
        <taxon>Spermatophyta</taxon>
        <taxon>Magnoliopsida</taxon>
        <taxon>eudicotyledons</taxon>
        <taxon>Gunneridae</taxon>
        <taxon>Pentapetalae</taxon>
        <taxon>Caryophyllales</taxon>
        <taxon>Caryophyllaceae</taxon>
        <taxon>Caryophylleae</taxon>
        <taxon>Saponaria</taxon>
    </lineage>
</organism>
<evidence type="ECO:0008006" key="7">
    <source>
        <dbReference type="Google" id="ProtNLM"/>
    </source>
</evidence>
<comment type="similarity">
    <text evidence="2">Belongs to the eukaryotic RPC7 RNA polymerase subunit family.</text>
</comment>
<reference evidence="5" key="1">
    <citation type="submission" date="2024-03" db="EMBL/GenBank/DDBJ databases">
        <title>WGS assembly of Saponaria officinalis var. Norfolk2.</title>
        <authorList>
            <person name="Jenkins J."/>
            <person name="Shu S."/>
            <person name="Grimwood J."/>
            <person name="Barry K."/>
            <person name="Goodstein D."/>
            <person name="Schmutz J."/>
            <person name="Leebens-Mack J."/>
            <person name="Osbourn A."/>
        </authorList>
    </citation>
    <scope>NUCLEOTIDE SEQUENCE [LARGE SCALE GENOMIC DNA]</scope>
    <source>
        <strain evidence="5">JIC</strain>
    </source>
</reference>
<comment type="subcellular location">
    <subcellularLocation>
        <location evidence="1">Nucleus</location>
    </subcellularLocation>
</comment>
<evidence type="ECO:0000256" key="2">
    <source>
        <dbReference type="ARBA" id="ARBA00008352"/>
    </source>
</evidence>
<keyword evidence="3" id="KW-0539">Nucleus</keyword>
<comment type="caution">
    <text evidence="5">The sequence shown here is derived from an EMBL/GenBank/DDBJ whole genome shotgun (WGS) entry which is preliminary data.</text>
</comment>
<dbReference type="Proteomes" id="UP001443914">
    <property type="component" value="Unassembled WGS sequence"/>
</dbReference>
<evidence type="ECO:0000256" key="1">
    <source>
        <dbReference type="ARBA" id="ARBA00004123"/>
    </source>
</evidence>
<dbReference type="PANTHER" id="PTHR15367:SF2">
    <property type="entry name" value="DNA-DIRECTED RNA POLYMERASE III SUBUNIT"/>
    <property type="match status" value="1"/>
</dbReference>
<keyword evidence="6" id="KW-1185">Reference proteome</keyword>
<dbReference type="GO" id="GO:0005666">
    <property type="term" value="C:RNA polymerase III complex"/>
    <property type="evidence" value="ECO:0007669"/>
    <property type="project" value="TreeGrafter"/>
</dbReference>
<proteinExistence type="inferred from homology"/>
<dbReference type="Pfam" id="PF11705">
    <property type="entry name" value="RNA_pol_3_Rpc31"/>
    <property type="match status" value="1"/>
</dbReference>
<dbReference type="EMBL" id="JBDFQZ010000012">
    <property type="protein sequence ID" value="KAK9673595.1"/>
    <property type="molecule type" value="Genomic_DNA"/>
</dbReference>
<feature type="compositionally biased region" description="Gly residues" evidence="4">
    <location>
        <begin position="1"/>
        <end position="17"/>
    </location>
</feature>
<evidence type="ECO:0000313" key="6">
    <source>
        <dbReference type="Proteomes" id="UP001443914"/>
    </source>
</evidence>
<dbReference type="GO" id="GO:0006383">
    <property type="term" value="P:transcription by RNA polymerase III"/>
    <property type="evidence" value="ECO:0007669"/>
    <property type="project" value="InterPro"/>
</dbReference>
<feature type="compositionally biased region" description="Basic and acidic residues" evidence="4">
    <location>
        <begin position="145"/>
        <end position="156"/>
    </location>
</feature>
<dbReference type="InterPro" id="IPR024661">
    <property type="entry name" value="RNA_pol_III_Rpc31"/>
</dbReference>
<sequence>MGSRGGGRGRGRGGGGFRHAKQEPFVLFPDIELPAIDKDKIKGSTELVKLRLKLHGELKDLPYFLEETLTNDEDSVGIERYSDKTKKRSGTHRVTLENSGYMTLKPGFFPLELVQGAKRRTGRKVQWNPTRDFKKLDKLAELEDKFKDEDTKKEKDGDEEDEEEDPEDELEQEDDYEIDDYNGGETFDDDEDDYNMPDDDDGEDIL</sequence>
<dbReference type="PANTHER" id="PTHR15367">
    <property type="entry name" value="DNA-DIRECTED RNA POLYMERASE III"/>
    <property type="match status" value="1"/>
</dbReference>
<name>A0AAW1HC46_SAPOF</name>
<feature type="compositionally biased region" description="Acidic residues" evidence="4">
    <location>
        <begin position="157"/>
        <end position="206"/>
    </location>
</feature>
<accession>A0AAW1HC46</accession>
<evidence type="ECO:0000256" key="4">
    <source>
        <dbReference type="SAM" id="MobiDB-lite"/>
    </source>
</evidence>